<protein>
    <submittedName>
        <fullName evidence="1">Uncharacterized protein</fullName>
    </submittedName>
</protein>
<dbReference type="EMBL" id="AXCM01004082">
    <property type="status" value="NOT_ANNOTATED_CDS"/>
    <property type="molecule type" value="Genomic_DNA"/>
</dbReference>
<accession>A0A182LUE4</accession>
<reference evidence="2" key="1">
    <citation type="submission" date="2013-09" db="EMBL/GenBank/DDBJ databases">
        <title>The Genome Sequence of Anopheles culicifacies species A.</title>
        <authorList>
            <consortium name="The Broad Institute Genomics Platform"/>
            <person name="Neafsey D.E."/>
            <person name="Besansky N."/>
            <person name="Howell P."/>
            <person name="Walton C."/>
            <person name="Young S.K."/>
            <person name="Zeng Q."/>
            <person name="Gargeya S."/>
            <person name="Fitzgerald M."/>
            <person name="Haas B."/>
            <person name="Abouelleil A."/>
            <person name="Allen A.W."/>
            <person name="Alvarado L."/>
            <person name="Arachchi H.M."/>
            <person name="Berlin A.M."/>
            <person name="Chapman S.B."/>
            <person name="Gainer-Dewar J."/>
            <person name="Goldberg J."/>
            <person name="Griggs A."/>
            <person name="Gujja S."/>
            <person name="Hansen M."/>
            <person name="Howarth C."/>
            <person name="Imamovic A."/>
            <person name="Ireland A."/>
            <person name="Larimer J."/>
            <person name="McCowan C."/>
            <person name="Murphy C."/>
            <person name="Pearson M."/>
            <person name="Poon T.W."/>
            <person name="Priest M."/>
            <person name="Roberts A."/>
            <person name="Saif S."/>
            <person name="Shea T."/>
            <person name="Sisk P."/>
            <person name="Sykes S."/>
            <person name="Wortman J."/>
            <person name="Nusbaum C."/>
            <person name="Birren B."/>
        </authorList>
    </citation>
    <scope>NUCLEOTIDE SEQUENCE [LARGE SCALE GENOMIC DNA]</scope>
    <source>
        <strain evidence="2">A-37</strain>
    </source>
</reference>
<dbReference type="PROSITE" id="PS51257">
    <property type="entry name" value="PROKAR_LIPOPROTEIN"/>
    <property type="match status" value="1"/>
</dbReference>
<keyword evidence="2" id="KW-1185">Reference proteome</keyword>
<organism evidence="1 2">
    <name type="scientific">Anopheles culicifacies</name>
    <dbReference type="NCBI Taxonomy" id="139723"/>
    <lineage>
        <taxon>Eukaryota</taxon>
        <taxon>Metazoa</taxon>
        <taxon>Ecdysozoa</taxon>
        <taxon>Arthropoda</taxon>
        <taxon>Hexapoda</taxon>
        <taxon>Insecta</taxon>
        <taxon>Pterygota</taxon>
        <taxon>Neoptera</taxon>
        <taxon>Endopterygota</taxon>
        <taxon>Diptera</taxon>
        <taxon>Nematocera</taxon>
        <taxon>Culicoidea</taxon>
        <taxon>Culicidae</taxon>
        <taxon>Anophelinae</taxon>
        <taxon>Anopheles</taxon>
        <taxon>culicifacies species complex</taxon>
    </lineage>
</organism>
<reference evidence="1" key="2">
    <citation type="submission" date="2020-05" db="UniProtKB">
        <authorList>
            <consortium name="EnsemblMetazoa"/>
        </authorList>
    </citation>
    <scope>IDENTIFICATION</scope>
    <source>
        <strain evidence="1">A-37</strain>
    </source>
</reference>
<dbReference type="Proteomes" id="UP000075883">
    <property type="component" value="Unassembled WGS sequence"/>
</dbReference>
<name>A0A182LUE4_9DIPT</name>
<evidence type="ECO:0000313" key="1">
    <source>
        <dbReference type="EnsemblMetazoa" id="ACUA002212-PA"/>
    </source>
</evidence>
<evidence type="ECO:0000313" key="2">
    <source>
        <dbReference type="Proteomes" id="UP000075883"/>
    </source>
</evidence>
<dbReference type="AlphaFoldDB" id="A0A182LUE4"/>
<dbReference type="VEuPathDB" id="VectorBase:ACUA002212"/>
<sequence length="133" mass="14595">MTRSMYSSFMYVCTVGSCRCTCRHQDSRKGSSSPQAGVVYVCPGSQTGGSFVPTILVPPMGMSRTKATDRCASGKSDGSFYVGNKRKGRWDNYVLGATFRQSFVSQRYGRIGGMNQKSALHSPSLNETLWYDS</sequence>
<proteinExistence type="predicted"/>
<dbReference type="EnsemblMetazoa" id="ACUA002212-RA">
    <property type="protein sequence ID" value="ACUA002212-PA"/>
    <property type="gene ID" value="ACUA002212"/>
</dbReference>